<protein>
    <submittedName>
        <fullName evidence="1">Uncharacterized protein</fullName>
    </submittedName>
</protein>
<evidence type="ECO:0000313" key="1">
    <source>
        <dbReference type="EMBL" id="MCE7002114.1"/>
    </source>
</evidence>
<comment type="caution">
    <text evidence="1">The sequence shown here is derived from an EMBL/GenBank/DDBJ whole genome shotgun (WGS) entry which is preliminary data.</text>
</comment>
<accession>A0ABS8Z2G2</accession>
<proteinExistence type="predicted"/>
<keyword evidence="2" id="KW-1185">Reference proteome</keyword>
<name>A0ABS8Z2G2_9PSEU</name>
<sequence length="47" mass="4906">MTEDLLAGSSIGVEDLLAGSSIGTVAGPHLHSHLGKWVYRFRQAGAV</sequence>
<evidence type="ECO:0000313" key="2">
    <source>
        <dbReference type="Proteomes" id="UP001521150"/>
    </source>
</evidence>
<reference evidence="1 2" key="1">
    <citation type="submission" date="2021-12" db="EMBL/GenBank/DDBJ databases">
        <title>Genome sequence of Kibdelosporangium philippinense ATCC 49844.</title>
        <authorList>
            <person name="Fedorov E.A."/>
            <person name="Omeragic M."/>
            <person name="Shalygina K.F."/>
            <person name="Maclea K.S."/>
        </authorList>
    </citation>
    <scope>NUCLEOTIDE SEQUENCE [LARGE SCALE GENOMIC DNA]</scope>
    <source>
        <strain evidence="1 2">ATCC 49844</strain>
    </source>
</reference>
<dbReference type="Proteomes" id="UP001521150">
    <property type="component" value="Unassembled WGS sequence"/>
</dbReference>
<gene>
    <name evidence="1" type="ORF">LWC34_04630</name>
</gene>
<organism evidence="1 2">
    <name type="scientific">Kibdelosporangium philippinense</name>
    <dbReference type="NCBI Taxonomy" id="211113"/>
    <lineage>
        <taxon>Bacteria</taxon>
        <taxon>Bacillati</taxon>
        <taxon>Actinomycetota</taxon>
        <taxon>Actinomycetes</taxon>
        <taxon>Pseudonocardiales</taxon>
        <taxon>Pseudonocardiaceae</taxon>
        <taxon>Kibdelosporangium</taxon>
    </lineage>
</organism>
<dbReference type="EMBL" id="JAJVCN010000001">
    <property type="protein sequence ID" value="MCE7002114.1"/>
    <property type="molecule type" value="Genomic_DNA"/>
</dbReference>